<sequence length="393" mass="42654">MFNRVNWKKAFIQAAAVGLIFCLGLALVVGGFVLVNYDHLGRLMRVVYLIDTQYLNGTSRAGLVDGAIDGMVGSLDPYSSFQDAEENKVLMNSIQGTFGGIGVHLSTADPEKLVVMRPIKGSPAERAGLEAGDIITKIDETDVSTISQDEAVAILRGEPGSKVTVKIYRPKTKTEFTVSLIRDYINVPTVEGISLPERSDIGLIDISSFNINTGDELEKVLREMDLTKYKGLIIDLRYNYGGEVNAAIKVASFLVPEGSIVHIVNRNGVVDTKESTAEYIDMPIVILTNEYTASAAEIVSGAVKDYGSGTLVGTKTYGKGVVQTVFTLDGNTSVKLTTDKYLTPKKNDINKLGIKPDVEVELKEGEKPTILPTEPVFDSQLSKAVEVLLQKIR</sequence>
<dbReference type="GO" id="GO:0008236">
    <property type="term" value="F:serine-type peptidase activity"/>
    <property type="evidence" value="ECO:0007669"/>
    <property type="project" value="UniProtKB-KW"/>
</dbReference>
<protein>
    <submittedName>
        <fullName evidence="8">PDZ domain-containing protein</fullName>
    </submittedName>
</protein>
<evidence type="ECO:0000313" key="8">
    <source>
        <dbReference type="EMBL" id="QHA01706.1"/>
    </source>
</evidence>
<feature type="transmembrane region" description="Helical" evidence="6">
    <location>
        <begin position="12"/>
        <end position="35"/>
    </location>
</feature>
<evidence type="ECO:0000256" key="5">
    <source>
        <dbReference type="RuleBase" id="RU004404"/>
    </source>
</evidence>
<evidence type="ECO:0000256" key="2">
    <source>
        <dbReference type="ARBA" id="ARBA00022670"/>
    </source>
</evidence>
<dbReference type="InterPro" id="IPR001478">
    <property type="entry name" value="PDZ"/>
</dbReference>
<dbReference type="GO" id="GO:0007165">
    <property type="term" value="P:signal transduction"/>
    <property type="evidence" value="ECO:0007669"/>
    <property type="project" value="TreeGrafter"/>
</dbReference>
<dbReference type="NCBIfam" id="TIGR00225">
    <property type="entry name" value="prc"/>
    <property type="match status" value="1"/>
</dbReference>
<proteinExistence type="inferred from homology"/>
<keyword evidence="2 5" id="KW-0645">Protease</keyword>
<dbReference type="SMART" id="SM00228">
    <property type="entry name" value="PDZ"/>
    <property type="match status" value="1"/>
</dbReference>
<evidence type="ECO:0000256" key="1">
    <source>
        <dbReference type="ARBA" id="ARBA00009179"/>
    </source>
</evidence>
<evidence type="ECO:0000256" key="3">
    <source>
        <dbReference type="ARBA" id="ARBA00022801"/>
    </source>
</evidence>
<dbReference type="PANTHER" id="PTHR32060">
    <property type="entry name" value="TAIL-SPECIFIC PROTEASE"/>
    <property type="match status" value="1"/>
</dbReference>
<dbReference type="Gene3D" id="3.30.750.44">
    <property type="match status" value="1"/>
</dbReference>
<dbReference type="Pfam" id="PF03572">
    <property type="entry name" value="Peptidase_S41"/>
    <property type="match status" value="1"/>
</dbReference>
<dbReference type="InterPro" id="IPR041489">
    <property type="entry name" value="PDZ_6"/>
</dbReference>
<dbReference type="Pfam" id="PF22694">
    <property type="entry name" value="CtpB_N-like"/>
    <property type="match status" value="1"/>
</dbReference>
<evidence type="ECO:0000313" key="9">
    <source>
        <dbReference type="Proteomes" id="UP000430508"/>
    </source>
</evidence>
<dbReference type="CDD" id="cd06782">
    <property type="entry name" value="cpPDZ_CPP-like"/>
    <property type="match status" value="1"/>
</dbReference>
<feature type="domain" description="PDZ" evidence="7">
    <location>
        <begin position="90"/>
        <end position="156"/>
    </location>
</feature>
<dbReference type="FunFam" id="2.30.42.10:FF:000063">
    <property type="entry name" value="Peptidase, S41 family"/>
    <property type="match status" value="1"/>
</dbReference>
<gene>
    <name evidence="8" type="ORF">GQ588_14190</name>
</gene>
<dbReference type="InterPro" id="IPR004447">
    <property type="entry name" value="Peptidase_S41A"/>
</dbReference>
<dbReference type="Pfam" id="PF17820">
    <property type="entry name" value="PDZ_6"/>
    <property type="match status" value="1"/>
</dbReference>
<evidence type="ECO:0000256" key="4">
    <source>
        <dbReference type="ARBA" id="ARBA00022825"/>
    </source>
</evidence>
<dbReference type="CDD" id="cd07560">
    <property type="entry name" value="Peptidase_S41_CPP"/>
    <property type="match status" value="1"/>
</dbReference>
<dbReference type="InterPro" id="IPR029045">
    <property type="entry name" value="ClpP/crotonase-like_dom_sf"/>
</dbReference>
<dbReference type="PROSITE" id="PS50106">
    <property type="entry name" value="PDZ"/>
    <property type="match status" value="1"/>
</dbReference>
<dbReference type="InterPro" id="IPR055210">
    <property type="entry name" value="CtpA/B_N"/>
</dbReference>
<organism evidence="8 9">
    <name type="scientific">Dehalobacter restrictus</name>
    <dbReference type="NCBI Taxonomy" id="55583"/>
    <lineage>
        <taxon>Bacteria</taxon>
        <taxon>Bacillati</taxon>
        <taxon>Bacillota</taxon>
        <taxon>Clostridia</taxon>
        <taxon>Eubacteriales</taxon>
        <taxon>Desulfitobacteriaceae</taxon>
        <taxon>Dehalobacter</taxon>
    </lineage>
</organism>
<dbReference type="AlphaFoldDB" id="A0A857DNZ4"/>
<dbReference type="SMART" id="SM00245">
    <property type="entry name" value="TSPc"/>
    <property type="match status" value="1"/>
</dbReference>
<dbReference type="Gene3D" id="2.30.42.10">
    <property type="match status" value="1"/>
</dbReference>
<dbReference type="InterPro" id="IPR036034">
    <property type="entry name" value="PDZ_sf"/>
</dbReference>
<dbReference type="GO" id="GO:0006508">
    <property type="term" value="P:proteolysis"/>
    <property type="evidence" value="ECO:0007669"/>
    <property type="project" value="UniProtKB-KW"/>
</dbReference>
<dbReference type="Proteomes" id="UP000430508">
    <property type="component" value="Chromosome"/>
</dbReference>
<name>A0A857DNZ4_9FIRM</name>
<keyword evidence="4 5" id="KW-0720">Serine protease</keyword>
<accession>A0A857DNZ4</accession>
<dbReference type="InterPro" id="IPR005151">
    <property type="entry name" value="Tail-specific_protease"/>
</dbReference>
<keyword evidence="6" id="KW-1133">Transmembrane helix</keyword>
<dbReference type="Gene3D" id="3.90.226.10">
    <property type="entry name" value="2-enoyl-CoA Hydratase, Chain A, domain 1"/>
    <property type="match status" value="1"/>
</dbReference>
<evidence type="ECO:0000259" key="7">
    <source>
        <dbReference type="PROSITE" id="PS50106"/>
    </source>
</evidence>
<dbReference type="GO" id="GO:0030288">
    <property type="term" value="C:outer membrane-bounded periplasmic space"/>
    <property type="evidence" value="ECO:0007669"/>
    <property type="project" value="TreeGrafter"/>
</dbReference>
<dbReference type="SUPFAM" id="SSF52096">
    <property type="entry name" value="ClpP/crotonase"/>
    <property type="match status" value="1"/>
</dbReference>
<dbReference type="EMBL" id="CP046996">
    <property type="protein sequence ID" value="QHA01706.1"/>
    <property type="molecule type" value="Genomic_DNA"/>
</dbReference>
<keyword evidence="3 5" id="KW-0378">Hydrolase</keyword>
<dbReference type="GO" id="GO:0004175">
    <property type="term" value="F:endopeptidase activity"/>
    <property type="evidence" value="ECO:0007669"/>
    <property type="project" value="TreeGrafter"/>
</dbReference>
<dbReference type="RefSeq" id="WP_158208664.1">
    <property type="nucleotide sequence ID" value="NZ_CP046996.1"/>
</dbReference>
<dbReference type="SUPFAM" id="SSF50156">
    <property type="entry name" value="PDZ domain-like"/>
    <property type="match status" value="1"/>
</dbReference>
<dbReference type="PANTHER" id="PTHR32060:SF30">
    <property type="entry name" value="CARBOXY-TERMINAL PROCESSING PROTEASE CTPA"/>
    <property type="match status" value="1"/>
</dbReference>
<keyword evidence="6" id="KW-0812">Transmembrane</keyword>
<keyword evidence="6" id="KW-0472">Membrane</keyword>
<evidence type="ECO:0000256" key="6">
    <source>
        <dbReference type="SAM" id="Phobius"/>
    </source>
</evidence>
<comment type="similarity">
    <text evidence="1 5">Belongs to the peptidase S41A family.</text>
</comment>
<reference evidence="8 9" key="1">
    <citation type="submission" date="2019-12" db="EMBL/GenBank/DDBJ databases">
        <title>Sequence classification of anaerobic respiratory reductive dehalogenases: First we see many, then we see few.</title>
        <authorList>
            <person name="Molenda O."/>
            <person name="Puentes Jacome L.A."/>
            <person name="Cao X."/>
            <person name="Nesbo C.L."/>
            <person name="Tang S."/>
            <person name="Morson N."/>
            <person name="Patron J."/>
            <person name="Lomheim L."/>
            <person name="Wishart D.S."/>
            <person name="Edwards E.A."/>
        </authorList>
    </citation>
    <scope>NUCLEOTIDE SEQUENCE [LARGE SCALE GENOMIC DNA]</scope>
    <source>
        <strain evidence="8 9">12DCA</strain>
    </source>
</reference>